<dbReference type="AlphaFoldDB" id="A0A1S3VYS2"/>
<dbReference type="InterPro" id="IPR025661">
    <property type="entry name" value="Pept_asp_AS"/>
</dbReference>
<dbReference type="InterPro" id="IPR000668">
    <property type="entry name" value="Peptidase_C1A_C"/>
</dbReference>
<evidence type="ECO:0000256" key="1">
    <source>
        <dbReference type="ARBA" id="ARBA00008455"/>
    </source>
</evidence>
<dbReference type="FunFam" id="1.10.287.2250:FF:000007">
    <property type="entry name" value="P34 probable thiol protease"/>
    <property type="match status" value="1"/>
</dbReference>
<dbReference type="InterPro" id="IPR038765">
    <property type="entry name" value="Papain-like_cys_pep_sf"/>
</dbReference>
<evidence type="ECO:0000256" key="4">
    <source>
        <dbReference type="ARBA" id="ARBA00022807"/>
    </source>
</evidence>
<evidence type="ECO:0000313" key="10">
    <source>
        <dbReference type="Proteomes" id="UP000087766"/>
    </source>
</evidence>
<organism evidence="10 11">
    <name type="scientific">Vigna radiata var. radiata</name>
    <name type="common">Mung bean</name>
    <name type="synonym">Phaseolus aureus</name>
    <dbReference type="NCBI Taxonomy" id="3916"/>
    <lineage>
        <taxon>Eukaryota</taxon>
        <taxon>Viridiplantae</taxon>
        <taxon>Streptophyta</taxon>
        <taxon>Embryophyta</taxon>
        <taxon>Tracheophyta</taxon>
        <taxon>Spermatophyta</taxon>
        <taxon>Magnoliopsida</taxon>
        <taxon>eudicotyledons</taxon>
        <taxon>Gunneridae</taxon>
        <taxon>Pentapetalae</taxon>
        <taxon>rosids</taxon>
        <taxon>fabids</taxon>
        <taxon>Fabales</taxon>
        <taxon>Fabaceae</taxon>
        <taxon>Papilionoideae</taxon>
        <taxon>50 kb inversion clade</taxon>
        <taxon>NPAAA clade</taxon>
        <taxon>indigoferoid/millettioid clade</taxon>
        <taxon>Phaseoleae</taxon>
        <taxon>Vigna</taxon>
    </lineage>
</organism>
<dbReference type="SMART" id="SM00848">
    <property type="entry name" value="Inhibitor_I29"/>
    <property type="match status" value="1"/>
</dbReference>
<feature type="signal peptide" evidence="7">
    <location>
        <begin position="1"/>
        <end position="17"/>
    </location>
</feature>
<dbReference type="Gene3D" id="1.10.287.2250">
    <property type="match status" value="1"/>
</dbReference>
<dbReference type="KEGG" id="vra:106779798"/>
<keyword evidence="7" id="KW-0732">Signal</keyword>
<keyword evidence="2 11" id="KW-0645">Protease</keyword>
<gene>
    <name evidence="11" type="primary">LOC106779798</name>
</gene>
<keyword evidence="6" id="KW-0325">Glycoprotein</keyword>
<dbReference type="Proteomes" id="UP000087766">
    <property type="component" value="Unplaced"/>
</dbReference>
<dbReference type="PRINTS" id="PR00705">
    <property type="entry name" value="PAPAIN"/>
</dbReference>
<evidence type="ECO:0000256" key="5">
    <source>
        <dbReference type="ARBA" id="ARBA00023157"/>
    </source>
</evidence>
<feature type="domain" description="Cathepsin propeptide inhibitor" evidence="9">
    <location>
        <begin position="44"/>
        <end position="103"/>
    </location>
</feature>
<dbReference type="InterPro" id="IPR039417">
    <property type="entry name" value="Peptidase_C1A_papain-like"/>
</dbReference>
<dbReference type="InterPro" id="IPR013128">
    <property type="entry name" value="Peptidase_C1A"/>
</dbReference>
<keyword evidence="4" id="KW-0788">Thiol protease</keyword>
<dbReference type="GeneID" id="106779798"/>
<dbReference type="InterPro" id="IPR013201">
    <property type="entry name" value="Prot_inhib_I29"/>
</dbReference>
<dbReference type="Pfam" id="PF08246">
    <property type="entry name" value="Inhibitor_I29"/>
    <property type="match status" value="1"/>
</dbReference>
<keyword evidence="5" id="KW-1015">Disulfide bond</keyword>
<dbReference type="STRING" id="3916.A0A1S3VYS2"/>
<evidence type="ECO:0000259" key="8">
    <source>
        <dbReference type="SMART" id="SM00645"/>
    </source>
</evidence>
<dbReference type="SMR" id="A0A1S3VYS2"/>
<feature type="chain" id="PRO_5018541186" evidence="7">
    <location>
        <begin position="18"/>
        <end position="370"/>
    </location>
</feature>
<evidence type="ECO:0000256" key="2">
    <source>
        <dbReference type="ARBA" id="ARBA00022670"/>
    </source>
</evidence>
<dbReference type="Gene3D" id="3.90.70.10">
    <property type="entry name" value="Cysteine proteinases"/>
    <property type="match status" value="1"/>
</dbReference>
<evidence type="ECO:0000256" key="6">
    <source>
        <dbReference type="ARBA" id="ARBA00023180"/>
    </source>
</evidence>
<dbReference type="RefSeq" id="XP_014523480.1">
    <property type="nucleotide sequence ID" value="XM_014667994.2"/>
</dbReference>
<reference evidence="11" key="1">
    <citation type="submission" date="2025-08" db="UniProtKB">
        <authorList>
            <consortium name="RefSeq"/>
        </authorList>
    </citation>
    <scope>IDENTIFICATION</scope>
    <source>
        <tissue evidence="11">Leaf</tissue>
    </source>
</reference>
<evidence type="ECO:0000256" key="3">
    <source>
        <dbReference type="ARBA" id="ARBA00022801"/>
    </source>
</evidence>
<accession>A0A1S3VYS2</accession>
<dbReference type="FunFam" id="3.90.70.10:FF:000138">
    <property type="entry name" value="Cruzipain"/>
    <property type="match status" value="1"/>
</dbReference>
<dbReference type="PANTHER" id="PTHR12411">
    <property type="entry name" value="CYSTEINE PROTEASE FAMILY C1-RELATED"/>
    <property type="match status" value="1"/>
</dbReference>
<keyword evidence="3" id="KW-0378">Hydrolase</keyword>
<dbReference type="PROSITE" id="PS00640">
    <property type="entry name" value="THIOL_PROTEASE_ASN"/>
    <property type="match status" value="1"/>
</dbReference>
<dbReference type="SUPFAM" id="SSF54001">
    <property type="entry name" value="Cysteine proteinases"/>
    <property type="match status" value="1"/>
</dbReference>
<keyword evidence="10" id="KW-1185">Reference proteome</keyword>
<protein>
    <submittedName>
        <fullName evidence="11">P34 probable thiol protease</fullName>
    </submittedName>
</protein>
<dbReference type="GO" id="GO:0006508">
    <property type="term" value="P:proteolysis"/>
    <property type="evidence" value="ECO:0007669"/>
    <property type="project" value="UniProtKB-KW"/>
</dbReference>
<dbReference type="OrthoDB" id="1404853at2759"/>
<dbReference type="Pfam" id="PF00112">
    <property type="entry name" value="Peptidase_C1"/>
    <property type="match status" value="1"/>
</dbReference>
<dbReference type="GO" id="GO:0008234">
    <property type="term" value="F:cysteine-type peptidase activity"/>
    <property type="evidence" value="ECO:0007669"/>
    <property type="project" value="UniProtKB-KW"/>
</dbReference>
<sequence length="370" mass="41501">MAFLVFVLFSLLGLSSGSAISSDRSILDLDLAKYTTQEQVSSLFQLWKKEHGRLYRNNEEEATRLQIFKSNLNYIRDMNANRKSLHSHRLGLNKFADISPQEFSKKYLQDPKDVSQPINMVNKKMKQEQHSCDHAPESWDWSKKGVITEVKYQGQCGSGWAFSATGAIEAIHAITTGNLVSLSEQELVDCVDASKGCYNGWHFQSFQWVKDNGGIATEDDYPYKAKEGTCKGNKIQEPVTIDGYETLILTNDSTESETEKALLCSTLEQPISVSIDAKDFHFYSDGIYDGGNCSSPYGVNHFVLIVGYGSVDGVDYWIAKNSWGKDWGMDGYIWIQRNTGNLLGVCGMNFFASYPTKENSETPRLHSSSL</sequence>
<name>A0A1S3VYS2_VIGRR</name>
<dbReference type="CDD" id="cd02248">
    <property type="entry name" value="Peptidase_C1A"/>
    <property type="match status" value="1"/>
</dbReference>
<evidence type="ECO:0000256" key="7">
    <source>
        <dbReference type="SAM" id="SignalP"/>
    </source>
</evidence>
<comment type="similarity">
    <text evidence="1">Belongs to the peptidase C1 family.</text>
</comment>
<dbReference type="SMART" id="SM00645">
    <property type="entry name" value="Pept_C1"/>
    <property type="match status" value="1"/>
</dbReference>
<evidence type="ECO:0000259" key="9">
    <source>
        <dbReference type="SMART" id="SM00848"/>
    </source>
</evidence>
<proteinExistence type="inferred from homology"/>
<feature type="domain" description="Peptidase C1A papain C-terminal" evidence="8">
    <location>
        <begin position="135"/>
        <end position="356"/>
    </location>
</feature>
<dbReference type="Gramene" id="Vradi0161s00130.1">
    <property type="protein sequence ID" value="Vradi0161s00130.1"/>
    <property type="gene ID" value="Vradi0161s00130"/>
</dbReference>
<evidence type="ECO:0000313" key="11">
    <source>
        <dbReference type="RefSeq" id="XP_014523480.1"/>
    </source>
</evidence>